<keyword evidence="1" id="KW-0175">Coiled coil</keyword>
<evidence type="ECO:0000256" key="2">
    <source>
        <dbReference type="SAM" id="MobiDB-lite"/>
    </source>
</evidence>
<gene>
    <name evidence="3" type="ORF">EVAR_50728_1</name>
</gene>
<dbReference type="EMBL" id="BGZK01001324">
    <property type="protein sequence ID" value="GBP77277.1"/>
    <property type="molecule type" value="Genomic_DNA"/>
</dbReference>
<keyword evidence="4" id="KW-1185">Reference proteome</keyword>
<dbReference type="Proteomes" id="UP000299102">
    <property type="component" value="Unassembled WGS sequence"/>
</dbReference>
<accession>A0A4C1YS69</accession>
<sequence>MLGTLVTHERIAKTRGNYDSSTHERKTFVDRATAPGTKKKRAAIVQNKGKLKWLLMKFVNSLTDDKTFHQAVKVNNKRLTEEKSRKDLFKSSTPSTQLCFKNEEEQTTLAQSTAEIKEAADELLQLSEIDVKACTKALKKDSTSFQVPHQIVQHNVQSLEQQLLYGCRETTFIGGGTPVTPILNNKNNRATHKTFSAAPPAPPTASGHLSDSQVLDLTSGNNVSSE</sequence>
<feature type="coiled-coil region" evidence="1">
    <location>
        <begin position="102"/>
        <end position="129"/>
    </location>
</feature>
<feature type="compositionally biased region" description="Polar residues" evidence="2">
    <location>
        <begin position="207"/>
        <end position="226"/>
    </location>
</feature>
<reference evidence="3 4" key="1">
    <citation type="journal article" date="2019" name="Commun. Biol.">
        <title>The bagworm genome reveals a unique fibroin gene that provides high tensile strength.</title>
        <authorList>
            <person name="Kono N."/>
            <person name="Nakamura H."/>
            <person name="Ohtoshi R."/>
            <person name="Tomita M."/>
            <person name="Numata K."/>
            <person name="Arakawa K."/>
        </authorList>
    </citation>
    <scope>NUCLEOTIDE SEQUENCE [LARGE SCALE GENOMIC DNA]</scope>
</reference>
<proteinExistence type="predicted"/>
<comment type="caution">
    <text evidence="3">The sequence shown here is derived from an EMBL/GenBank/DDBJ whole genome shotgun (WGS) entry which is preliminary data.</text>
</comment>
<name>A0A4C1YS69_EUMVA</name>
<evidence type="ECO:0000313" key="4">
    <source>
        <dbReference type="Proteomes" id="UP000299102"/>
    </source>
</evidence>
<dbReference type="AlphaFoldDB" id="A0A4C1YS69"/>
<evidence type="ECO:0000313" key="3">
    <source>
        <dbReference type="EMBL" id="GBP77277.1"/>
    </source>
</evidence>
<organism evidence="3 4">
    <name type="scientific">Eumeta variegata</name>
    <name type="common">Bagworm moth</name>
    <name type="synonym">Eumeta japonica</name>
    <dbReference type="NCBI Taxonomy" id="151549"/>
    <lineage>
        <taxon>Eukaryota</taxon>
        <taxon>Metazoa</taxon>
        <taxon>Ecdysozoa</taxon>
        <taxon>Arthropoda</taxon>
        <taxon>Hexapoda</taxon>
        <taxon>Insecta</taxon>
        <taxon>Pterygota</taxon>
        <taxon>Neoptera</taxon>
        <taxon>Endopterygota</taxon>
        <taxon>Lepidoptera</taxon>
        <taxon>Glossata</taxon>
        <taxon>Ditrysia</taxon>
        <taxon>Tineoidea</taxon>
        <taxon>Psychidae</taxon>
        <taxon>Oiketicinae</taxon>
        <taxon>Eumeta</taxon>
    </lineage>
</organism>
<evidence type="ECO:0000256" key="1">
    <source>
        <dbReference type="SAM" id="Coils"/>
    </source>
</evidence>
<protein>
    <submittedName>
        <fullName evidence="3">Uncharacterized protein</fullName>
    </submittedName>
</protein>
<feature type="region of interest" description="Disordered" evidence="2">
    <location>
        <begin position="196"/>
        <end position="226"/>
    </location>
</feature>